<keyword evidence="3" id="KW-1185">Reference proteome</keyword>
<sequence>MPRLMDMSKGTTPTTIGVNGFALRELRVRSGWDTKPFAATIGISRPYLVRIELGERQRVSPSVFAAMLRALQLKDRRAILADPHGVATDGDIATDDEALSA</sequence>
<evidence type="ECO:0000313" key="2">
    <source>
        <dbReference type="EMBL" id="RBQ21527.1"/>
    </source>
</evidence>
<dbReference type="CDD" id="cd00093">
    <property type="entry name" value="HTH_XRE"/>
    <property type="match status" value="1"/>
</dbReference>
<dbReference type="Pfam" id="PF13560">
    <property type="entry name" value="HTH_31"/>
    <property type="match status" value="1"/>
</dbReference>
<organism evidence="2 3">
    <name type="scientific">Spongiactinospora rosea</name>
    <dbReference type="NCBI Taxonomy" id="2248750"/>
    <lineage>
        <taxon>Bacteria</taxon>
        <taxon>Bacillati</taxon>
        <taxon>Actinomycetota</taxon>
        <taxon>Actinomycetes</taxon>
        <taxon>Streptosporangiales</taxon>
        <taxon>Streptosporangiaceae</taxon>
        <taxon>Spongiactinospora</taxon>
    </lineage>
</organism>
<dbReference type="GO" id="GO:0003677">
    <property type="term" value="F:DNA binding"/>
    <property type="evidence" value="ECO:0007669"/>
    <property type="project" value="InterPro"/>
</dbReference>
<dbReference type="AlphaFoldDB" id="A0A366M648"/>
<dbReference type="PROSITE" id="PS50943">
    <property type="entry name" value="HTH_CROC1"/>
    <property type="match status" value="1"/>
</dbReference>
<dbReference type="Proteomes" id="UP000253303">
    <property type="component" value="Unassembled WGS sequence"/>
</dbReference>
<name>A0A366M648_9ACTN</name>
<comment type="caution">
    <text evidence="2">The sequence shown here is derived from an EMBL/GenBank/DDBJ whole genome shotgun (WGS) entry which is preliminary data.</text>
</comment>
<protein>
    <recommendedName>
        <fullName evidence="1">HTH cro/C1-type domain-containing protein</fullName>
    </recommendedName>
</protein>
<evidence type="ECO:0000259" key="1">
    <source>
        <dbReference type="PROSITE" id="PS50943"/>
    </source>
</evidence>
<dbReference type="SMART" id="SM00530">
    <property type="entry name" value="HTH_XRE"/>
    <property type="match status" value="1"/>
</dbReference>
<dbReference type="SUPFAM" id="SSF47413">
    <property type="entry name" value="lambda repressor-like DNA-binding domains"/>
    <property type="match status" value="1"/>
</dbReference>
<reference evidence="2 3" key="1">
    <citation type="submission" date="2018-06" db="EMBL/GenBank/DDBJ databases">
        <title>Sphaerisporangium craniellae sp. nov., isolated from a marine sponge in the South China Sea.</title>
        <authorList>
            <person name="Li L."/>
        </authorList>
    </citation>
    <scope>NUCLEOTIDE SEQUENCE [LARGE SCALE GENOMIC DNA]</scope>
    <source>
        <strain evidence="2 3">LHW63015</strain>
    </source>
</reference>
<dbReference type="EMBL" id="QMEY01000001">
    <property type="protein sequence ID" value="RBQ21527.1"/>
    <property type="molecule type" value="Genomic_DNA"/>
</dbReference>
<feature type="domain" description="HTH cro/C1-type" evidence="1">
    <location>
        <begin position="23"/>
        <end position="80"/>
    </location>
</feature>
<gene>
    <name evidence="2" type="ORF">DP939_02125</name>
</gene>
<dbReference type="InterPro" id="IPR010982">
    <property type="entry name" value="Lambda_DNA-bd_dom_sf"/>
</dbReference>
<dbReference type="Gene3D" id="1.10.260.40">
    <property type="entry name" value="lambda repressor-like DNA-binding domains"/>
    <property type="match status" value="1"/>
</dbReference>
<accession>A0A366M648</accession>
<evidence type="ECO:0000313" key="3">
    <source>
        <dbReference type="Proteomes" id="UP000253303"/>
    </source>
</evidence>
<dbReference type="InterPro" id="IPR001387">
    <property type="entry name" value="Cro/C1-type_HTH"/>
</dbReference>
<proteinExistence type="predicted"/>